<dbReference type="Proteomes" id="UP000028582">
    <property type="component" value="Unassembled WGS sequence"/>
</dbReference>
<dbReference type="EMBL" id="ANJA01000723">
    <property type="protein sequence ID" value="ETO82330.1"/>
    <property type="molecule type" value="Genomic_DNA"/>
</dbReference>
<proteinExistence type="predicted"/>
<evidence type="ECO:0000256" key="1">
    <source>
        <dbReference type="SAM" id="MobiDB-lite"/>
    </source>
</evidence>
<evidence type="ECO:0000313" key="3">
    <source>
        <dbReference type="Proteomes" id="UP000028582"/>
    </source>
</evidence>
<comment type="caution">
    <text evidence="2">The sequence shown here is derived from an EMBL/GenBank/DDBJ whole genome shotgun (WGS) entry which is preliminary data.</text>
</comment>
<name>A0A081ATW9_PHYNI</name>
<gene>
    <name evidence="2" type="ORF">F444_03512</name>
</gene>
<dbReference type="AlphaFoldDB" id="A0A081ATW9"/>
<feature type="compositionally biased region" description="Polar residues" evidence="1">
    <location>
        <begin position="10"/>
        <end position="25"/>
    </location>
</feature>
<accession>A0A081ATW9</accession>
<reference evidence="2 3" key="1">
    <citation type="submission" date="2013-11" db="EMBL/GenBank/DDBJ databases">
        <title>The Genome Sequence of Phytophthora parasitica P1976.</title>
        <authorList>
            <consortium name="The Broad Institute Genomics Platform"/>
            <person name="Russ C."/>
            <person name="Tyler B."/>
            <person name="Panabieres F."/>
            <person name="Shan W."/>
            <person name="Tripathy S."/>
            <person name="Grunwald N."/>
            <person name="Machado M."/>
            <person name="Johnson C.S."/>
            <person name="Walker B."/>
            <person name="Young S."/>
            <person name="Zeng Q."/>
            <person name="Gargeya S."/>
            <person name="Fitzgerald M."/>
            <person name="Haas B."/>
            <person name="Abouelleil A."/>
            <person name="Allen A.W."/>
            <person name="Alvarado L."/>
            <person name="Arachchi H.M."/>
            <person name="Berlin A.M."/>
            <person name="Chapman S.B."/>
            <person name="Gainer-Dewar J."/>
            <person name="Goldberg J."/>
            <person name="Griggs A."/>
            <person name="Gujja S."/>
            <person name="Hansen M."/>
            <person name="Howarth C."/>
            <person name="Imamovic A."/>
            <person name="Ireland A."/>
            <person name="Larimer J."/>
            <person name="McCowan C."/>
            <person name="Murphy C."/>
            <person name="Pearson M."/>
            <person name="Poon T.W."/>
            <person name="Priest M."/>
            <person name="Roberts A."/>
            <person name="Saif S."/>
            <person name="Shea T."/>
            <person name="Sisk P."/>
            <person name="Sykes S."/>
            <person name="Wortman J."/>
            <person name="Nusbaum C."/>
            <person name="Birren B."/>
        </authorList>
    </citation>
    <scope>NUCLEOTIDE SEQUENCE [LARGE SCALE GENOMIC DNA]</scope>
    <source>
        <strain evidence="2 3">P1976</strain>
    </source>
</reference>
<feature type="region of interest" description="Disordered" evidence="1">
    <location>
        <begin position="1"/>
        <end position="31"/>
    </location>
</feature>
<protein>
    <submittedName>
        <fullName evidence="2">Uncharacterized protein</fullName>
    </submittedName>
</protein>
<evidence type="ECO:0000313" key="2">
    <source>
        <dbReference type="EMBL" id="ETO82330.1"/>
    </source>
</evidence>
<organism evidence="2 3">
    <name type="scientific">Phytophthora nicotianae P1976</name>
    <dbReference type="NCBI Taxonomy" id="1317066"/>
    <lineage>
        <taxon>Eukaryota</taxon>
        <taxon>Sar</taxon>
        <taxon>Stramenopiles</taxon>
        <taxon>Oomycota</taxon>
        <taxon>Peronosporomycetes</taxon>
        <taxon>Peronosporales</taxon>
        <taxon>Peronosporaceae</taxon>
        <taxon>Phytophthora</taxon>
    </lineage>
</organism>
<sequence>MPKTALWKKTNFQQSQKQNATSQREGTMRKKENNILHPRTPATAPALNRFTTLPKLRTKKMKRRRPRIGAAGV</sequence>